<gene>
    <name evidence="6" type="primary">LOC118429888</name>
</gene>
<dbReference type="Gene3D" id="3.10.100.10">
    <property type="entry name" value="Mannose-Binding Protein A, subunit A"/>
    <property type="match status" value="1"/>
</dbReference>
<dbReference type="SMART" id="SM00034">
    <property type="entry name" value="CLECT"/>
    <property type="match status" value="1"/>
</dbReference>
<evidence type="ECO:0000313" key="5">
    <source>
        <dbReference type="Proteomes" id="UP000001554"/>
    </source>
</evidence>
<dbReference type="SUPFAM" id="SSF56436">
    <property type="entry name" value="C-type lectin-like"/>
    <property type="match status" value="1"/>
</dbReference>
<sequence length="297" mass="32605">MAKYICQIQAPVDLAPVGYQQHGEAFFRVSRRKKSFDEAVAACGQFGGGRLAQPQTKELNDYVKGKIGESSLDGGAWVGIKLEATEESWSFLDGTPGDTSYSNWAPGEPSGKGCVTMASDGGWQIENCEEEAHYVCQIGDEENCGEQLEATVYCGGSRGGSSGRISSPGYEENVNYPNNLQCQWDITVPGEDDVIEFTLEEFELEENDRLEIHDVCVHGYRRANLNGSSSVYSSPIFTSTNRATLSFISDDSYSARGFKLAYRAVPPPQSRSVRSLEEVQDMQGVDRRKRALPVCNS</sequence>
<dbReference type="RefSeq" id="XP_035696407.1">
    <property type="nucleotide sequence ID" value="XM_035840514.1"/>
</dbReference>
<dbReference type="Pfam" id="PF00431">
    <property type="entry name" value="CUB"/>
    <property type="match status" value="1"/>
</dbReference>
<dbReference type="OMA" id="YTSEHEE"/>
<organism evidence="5 6">
    <name type="scientific">Branchiostoma floridae</name>
    <name type="common">Florida lancelet</name>
    <name type="synonym">Amphioxus</name>
    <dbReference type="NCBI Taxonomy" id="7739"/>
    <lineage>
        <taxon>Eukaryota</taxon>
        <taxon>Metazoa</taxon>
        <taxon>Chordata</taxon>
        <taxon>Cephalochordata</taxon>
        <taxon>Leptocardii</taxon>
        <taxon>Amphioxiformes</taxon>
        <taxon>Branchiostomatidae</taxon>
        <taxon>Branchiostoma</taxon>
    </lineage>
</organism>
<dbReference type="PROSITE" id="PS50041">
    <property type="entry name" value="C_TYPE_LECTIN_2"/>
    <property type="match status" value="1"/>
</dbReference>
<evidence type="ECO:0000256" key="2">
    <source>
        <dbReference type="PROSITE-ProRule" id="PRU00059"/>
    </source>
</evidence>
<keyword evidence="5" id="KW-1185">Reference proteome</keyword>
<dbReference type="InterPro" id="IPR050801">
    <property type="entry name" value="Ca-Dep_Lectins_ImmuneDev"/>
</dbReference>
<reference evidence="5" key="1">
    <citation type="journal article" date="2020" name="Nat. Ecol. Evol.">
        <title>Deeply conserved synteny resolves early events in vertebrate evolution.</title>
        <authorList>
            <person name="Simakov O."/>
            <person name="Marletaz F."/>
            <person name="Yue J.X."/>
            <person name="O'Connell B."/>
            <person name="Jenkins J."/>
            <person name="Brandt A."/>
            <person name="Calef R."/>
            <person name="Tung C.H."/>
            <person name="Huang T.K."/>
            <person name="Schmutz J."/>
            <person name="Satoh N."/>
            <person name="Yu J.K."/>
            <person name="Putnam N.H."/>
            <person name="Green R.E."/>
            <person name="Rokhsar D.S."/>
        </authorList>
    </citation>
    <scope>NUCLEOTIDE SEQUENCE [LARGE SCALE GENOMIC DNA]</scope>
    <source>
        <strain evidence="5">S238N-H82</strain>
    </source>
</reference>
<keyword evidence="1" id="KW-1015">Disulfide bond</keyword>
<dbReference type="PANTHER" id="PTHR22801:SF63">
    <property type="entry name" value="C-TYPE LECTIN DOMAIN-CONTAINING PROTEIN"/>
    <property type="match status" value="1"/>
</dbReference>
<dbReference type="Gene3D" id="2.60.120.290">
    <property type="entry name" value="Spermadhesin, CUB domain"/>
    <property type="match status" value="1"/>
</dbReference>
<dbReference type="SUPFAM" id="SSF49854">
    <property type="entry name" value="Spermadhesin, CUB domain"/>
    <property type="match status" value="1"/>
</dbReference>
<accession>A0A9J7N7T2</accession>
<dbReference type="PROSITE" id="PS01180">
    <property type="entry name" value="CUB"/>
    <property type="match status" value="1"/>
</dbReference>
<dbReference type="InterPro" id="IPR035914">
    <property type="entry name" value="Sperma_CUB_dom_sf"/>
</dbReference>
<name>A0A9J7N7T2_BRAFL</name>
<evidence type="ECO:0000313" key="6">
    <source>
        <dbReference type="RefSeq" id="XP_035696407.1"/>
    </source>
</evidence>
<feature type="domain" description="C-type lectin" evidence="4">
    <location>
        <begin position="22"/>
        <end position="137"/>
    </location>
</feature>
<evidence type="ECO:0000259" key="3">
    <source>
        <dbReference type="PROSITE" id="PS01180"/>
    </source>
</evidence>
<dbReference type="InterPro" id="IPR016187">
    <property type="entry name" value="CTDL_fold"/>
</dbReference>
<dbReference type="CDD" id="cd00037">
    <property type="entry name" value="CLECT"/>
    <property type="match status" value="1"/>
</dbReference>
<evidence type="ECO:0000256" key="1">
    <source>
        <dbReference type="ARBA" id="ARBA00023157"/>
    </source>
</evidence>
<dbReference type="Proteomes" id="UP000001554">
    <property type="component" value="Chromosome 14"/>
</dbReference>
<dbReference type="SMART" id="SM00042">
    <property type="entry name" value="CUB"/>
    <property type="match status" value="1"/>
</dbReference>
<dbReference type="Pfam" id="PF00059">
    <property type="entry name" value="Lectin_C"/>
    <property type="match status" value="1"/>
</dbReference>
<dbReference type="InterPro" id="IPR016186">
    <property type="entry name" value="C-type_lectin-like/link_sf"/>
</dbReference>
<dbReference type="CDD" id="cd00041">
    <property type="entry name" value="CUB"/>
    <property type="match status" value="1"/>
</dbReference>
<dbReference type="PANTHER" id="PTHR22801">
    <property type="entry name" value="LITHOSTATHINE"/>
    <property type="match status" value="1"/>
</dbReference>
<dbReference type="GeneID" id="118429888"/>
<dbReference type="AlphaFoldDB" id="A0A9J7N7T2"/>
<dbReference type="InterPro" id="IPR000859">
    <property type="entry name" value="CUB_dom"/>
</dbReference>
<dbReference type="InterPro" id="IPR001304">
    <property type="entry name" value="C-type_lectin-like"/>
</dbReference>
<feature type="domain" description="CUB" evidence="3">
    <location>
        <begin position="154"/>
        <end position="265"/>
    </location>
</feature>
<evidence type="ECO:0000259" key="4">
    <source>
        <dbReference type="PROSITE" id="PS50041"/>
    </source>
</evidence>
<protein>
    <submittedName>
        <fullName evidence="6">CUB and sushi domain-containing protein 1-like isoform X2</fullName>
    </submittedName>
</protein>
<comment type="caution">
    <text evidence="2">Lacks conserved residue(s) required for the propagation of feature annotation.</text>
</comment>
<proteinExistence type="predicted"/>
<reference evidence="6" key="2">
    <citation type="submission" date="2025-08" db="UniProtKB">
        <authorList>
            <consortium name="RefSeq"/>
        </authorList>
    </citation>
    <scope>IDENTIFICATION</scope>
    <source>
        <strain evidence="6">S238N-H82</strain>
        <tissue evidence="6">Testes</tissue>
    </source>
</reference>